<sequence length="249" mass="28609">MIMEKIKTSVKKYWNWRSKSFGYDTDKSVSLEGRWESVLRELVSGTSGRRALDIGTGTGQFAVYLARSGFDVTGIDISEEMISLARRHAMAHQLDIDFRTGDAEQPDFEDNTFDVVVSRNMLWTLPRPDKAIREWRRIMKPGGTLVVSDGLWMNTTWKRFHHLAFRVFRGIFRNGAMIPVRFFCTYANINKSLPFYEGLCFEDASRLLKTAAFNDIKSYDTSCFGENPYGAKNRTKKMAPPFFIAYARG</sequence>
<dbReference type="PANTHER" id="PTHR43591">
    <property type="entry name" value="METHYLTRANSFERASE"/>
    <property type="match status" value="1"/>
</dbReference>
<dbReference type="PANTHER" id="PTHR43591:SF110">
    <property type="entry name" value="RHODANESE DOMAIN-CONTAINING PROTEIN"/>
    <property type="match status" value="1"/>
</dbReference>
<dbReference type="Gene3D" id="3.40.50.150">
    <property type="entry name" value="Vaccinia Virus protein VP39"/>
    <property type="match status" value="1"/>
</dbReference>
<reference evidence="2" key="1">
    <citation type="journal article" date="2021" name="Microb. Physiol.">
        <title>Proteogenomic Insights into the Physiology of Marine, Sulfate-Reducing, Filamentous Desulfonema limicola and Desulfonema magnum.</title>
        <authorList>
            <person name="Schnaars V."/>
            <person name="Wohlbrand L."/>
            <person name="Scheve S."/>
            <person name="Hinrichs C."/>
            <person name="Reinhardt R."/>
            <person name="Rabus R."/>
        </authorList>
    </citation>
    <scope>NUCLEOTIDE SEQUENCE</scope>
    <source>
        <strain evidence="2">4be13</strain>
    </source>
</reference>
<keyword evidence="3" id="KW-1185">Reference proteome</keyword>
<dbReference type="KEGG" id="dmm:dnm_057060"/>
<dbReference type="EMBL" id="CP061800">
    <property type="protein sequence ID" value="QTA89649.1"/>
    <property type="molecule type" value="Genomic_DNA"/>
</dbReference>
<accession>A0A975BR29</accession>
<feature type="domain" description="Methyltransferase type 11" evidence="1">
    <location>
        <begin position="52"/>
        <end position="147"/>
    </location>
</feature>
<evidence type="ECO:0000313" key="3">
    <source>
        <dbReference type="Proteomes" id="UP000663722"/>
    </source>
</evidence>
<dbReference type="SUPFAM" id="SSF53335">
    <property type="entry name" value="S-adenosyl-L-methionine-dependent methyltransferases"/>
    <property type="match status" value="1"/>
</dbReference>
<dbReference type="CDD" id="cd02440">
    <property type="entry name" value="AdoMet_MTases"/>
    <property type="match status" value="1"/>
</dbReference>
<proteinExistence type="predicted"/>
<organism evidence="2 3">
    <name type="scientific">Desulfonema magnum</name>
    <dbReference type="NCBI Taxonomy" id="45655"/>
    <lineage>
        <taxon>Bacteria</taxon>
        <taxon>Pseudomonadati</taxon>
        <taxon>Thermodesulfobacteriota</taxon>
        <taxon>Desulfobacteria</taxon>
        <taxon>Desulfobacterales</taxon>
        <taxon>Desulfococcaceae</taxon>
        <taxon>Desulfonema</taxon>
    </lineage>
</organism>
<dbReference type="Pfam" id="PF08241">
    <property type="entry name" value="Methyltransf_11"/>
    <property type="match status" value="1"/>
</dbReference>
<dbReference type="InterPro" id="IPR029063">
    <property type="entry name" value="SAM-dependent_MTases_sf"/>
</dbReference>
<gene>
    <name evidence="2" type="ORF">dnm_057060</name>
</gene>
<name>A0A975BR29_9BACT</name>
<evidence type="ECO:0000259" key="1">
    <source>
        <dbReference type="Pfam" id="PF08241"/>
    </source>
</evidence>
<dbReference type="InterPro" id="IPR013216">
    <property type="entry name" value="Methyltransf_11"/>
</dbReference>
<protein>
    <submittedName>
        <fullName evidence="2">SAM-dependent methytransferase domain-containing protein</fullName>
    </submittedName>
</protein>
<dbReference type="Proteomes" id="UP000663722">
    <property type="component" value="Chromosome"/>
</dbReference>
<evidence type="ECO:0000313" key="2">
    <source>
        <dbReference type="EMBL" id="QTA89649.1"/>
    </source>
</evidence>
<dbReference type="AlphaFoldDB" id="A0A975BR29"/>
<dbReference type="GO" id="GO:0008757">
    <property type="term" value="F:S-adenosylmethionine-dependent methyltransferase activity"/>
    <property type="evidence" value="ECO:0007669"/>
    <property type="project" value="InterPro"/>
</dbReference>